<dbReference type="RefSeq" id="WP_149469355.1">
    <property type="nucleotide sequence ID" value="NZ_QOKW01000009.1"/>
</dbReference>
<accession>A0A9W7NJ49</accession>
<feature type="region of interest" description="Disordered" evidence="1">
    <location>
        <begin position="1"/>
        <end position="51"/>
    </location>
</feature>
<name>A0A9W7NJ49_9PROT</name>
<protein>
    <submittedName>
        <fullName evidence="2">DUF2336 domain-containing protein</fullName>
    </submittedName>
</protein>
<dbReference type="InterPro" id="IPR019285">
    <property type="entry name" value="DUF2336"/>
</dbReference>
<dbReference type="OrthoDB" id="7888976at2"/>
<evidence type="ECO:0000313" key="3">
    <source>
        <dbReference type="Proteomes" id="UP000480854"/>
    </source>
</evidence>
<organism evidence="2 3">
    <name type="scientific">Roseomonas genomospecies 6</name>
    <dbReference type="NCBI Taxonomy" id="214106"/>
    <lineage>
        <taxon>Bacteria</taxon>
        <taxon>Pseudomonadati</taxon>
        <taxon>Pseudomonadota</taxon>
        <taxon>Alphaproteobacteria</taxon>
        <taxon>Acetobacterales</taxon>
        <taxon>Roseomonadaceae</taxon>
        <taxon>Roseomonas</taxon>
    </lineage>
</organism>
<sequence>MQRRQATPAALGDDRPDATAQSGDGVEPELLGYLFDDSPPAPSAPGPARRRVGTALVESRLAGMGDAGVRAMLARKLCRLLPDLPPDGQDKATAAALRALERLARDHAAHVRAALAGALKDVACAPPAVARTLARDVERSVAEPILHCCATLTDEDLLEIVAGHPAGWALSAIARRATVSAPLSCAIVDTGDVEATGVLLDNNGAVIPEDRLEDLVERSGGHPDWQAKLAGRPTLPQRLALRLAGFVDDSVAELLLRRTDLDATTAAEVAAVTRRRVAWIEARDPAESPERRAVRLHRQGALDETALGDALSWEETEFVRTALALRAAVHPAIVDDILRSGDPRAVTALVWRAGYSMRCAMRVQVRAAGIPPRAVLNARRGTGYPLPAADMARHLALYGVRF</sequence>
<evidence type="ECO:0000313" key="2">
    <source>
        <dbReference type="EMBL" id="KAA0680259.1"/>
    </source>
</evidence>
<comment type="caution">
    <text evidence="2">The sequence shown here is derived from an EMBL/GenBank/DDBJ whole genome shotgun (WGS) entry which is preliminary data.</text>
</comment>
<evidence type="ECO:0000256" key="1">
    <source>
        <dbReference type="SAM" id="MobiDB-lite"/>
    </source>
</evidence>
<dbReference type="Proteomes" id="UP000480854">
    <property type="component" value="Unassembled WGS sequence"/>
</dbReference>
<dbReference type="AlphaFoldDB" id="A0A9W7NJ49"/>
<keyword evidence="3" id="KW-1185">Reference proteome</keyword>
<dbReference type="EMBL" id="QOKW01000009">
    <property type="protein sequence ID" value="KAA0680259.1"/>
    <property type="molecule type" value="Genomic_DNA"/>
</dbReference>
<proteinExistence type="predicted"/>
<dbReference type="Pfam" id="PF10098">
    <property type="entry name" value="DUF2336"/>
    <property type="match status" value="1"/>
</dbReference>
<reference evidence="2 3" key="1">
    <citation type="submission" date="2018-07" db="EMBL/GenBank/DDBJ databases">
        <title>Genome sequence of Azospirillum sp. ATCC 49961.</title>
        <authorList>
            <person name="Sant'Anna F.H."/>
            <person name="Baldani J.I."/>
            <person name="Zilli J.E."/>
            <person name="Reis V.M."/>
            <person name="Hartmann A."/>
            <person name="Cruz L."/>
            <person name="de Souza E.M."/>
            <person name="de Oliveira Pedrosa F."/>
            <person name="Passaglia L.M.P."/>
        </authorList>
    </citation>
    <scope>NUCLEOTIDE SEQUENCE [LARGE SCALE GENOMIC DNA]</scope>
    <source>
        <strain evidence="2 3">ATCC 49961</strain>
    </source>
</reference>
<gene>
    <name evidence="2" type="ORF">DS843_13125</name>
</gene>